<evidence type="ECO:0000313" key="2">
    <source>
        <dbReference type="EMBL" id="STX50673.1"/>
    </source>
</evidence>
<evidence type="ECO:0000256" key="1">
    <source>
        <dbReference type="SAM" id="Phobius"/>
    </source>
</evidence>
<feature type="transmembrane region" description="Helical" evidence="1">
    <location>
        <begin position="75"/>
        <end position="94"/>
    </location>
</feature>
<keyword evidence="3" id="KW-1185">Reference proteome</keyword>
<dbReference type="EMBL" id="UGOD01000001">
    <property type="protein sequence ID" value="STX50673.1"/>
    <property type="molecule type" value="Genomic_DNA"/>
</dbReference>
<dbReference type="SUPFAM" id="SSF55073">
    <property type="entry name" value="Nucleotide cyclase"/>
    <property type="match status" value="1"/>
</dbReference>
<feature type="transmembrane region" description="Helical" evidence="1">
    <location>
        <begin position="7"/>
        <end position="31"/>
    </location>
</feature>
<proteinExistence type="predicted"/>
<organism evidence="2 3">
    <name type="scientific">Legionella busanensis</name>
    <dbReference type="NCBI Taxonomy" id="190655"/>
    <lineage>
        <taxon>Bacteria</taxon>
        <taxon>Pseudomonadati</taxon>
        <taxon>Pseudomonadota</taxon>
        <taxon>Gammaproteobacteria</taxon>
        <taxon>Legionellales</taxon>
        <taxon>Legionellaceae</taxon>
        <taxon>Legionella</taxon>
    </lineage>
</organism>
<reference evidence="2 3" key="1">
    <citation type="submission" date="2018-06" db="EMBL/GenBank/DDBJ databases">
        <authorList>
            <consortium name="Pathogen Informatics"/>
            <person name="Doyle S."/>
        </authorList>
    </citation>
    <scope>NUCLEOTIDE SEQUENCE [LARGE SCALE GENOMIC DNA]</scope>
    <source>
        <strain evidence="2 3">NCTC13316</strain>
    </source>
</reference>
<keyword evidence="1" id="KW-1133">Transmembrane helix</keyword>
<dbReference type="RefSeq" id="WP_115330372.1">
    <property type="nucleotide sequence ID" value="NZ_CAAAHP010000004.1"/>
</dbReference>
<keyword evidence="1" id="KW-0472">Membrane</keyword>
<evidence type="ECO:0000313" key="3">
    <source>
        <dbReference type="Proteomes" id="UP000254794"/>
    </source>
</evidence>
<dbReference type="Gene3D" id="3.30.70.1230">
    <property type="entry name" value="Nucleotide cyclase"/>
    <property type="match status" value="1"/>
</dbReference>
<gene>
    <name evidence="2" type="ORF">NCTC13316_00756</name>
</gene>
<dbReference type="InterPro" id="IPR029787">
    <property type="entry name" value="Nucleotide_cyclase"/>
</dbReference>
<protein>
    <submittedName>
        <fullName evidence="2">Uncharacterized protein</fullName>
    </submittedName>
</protein>
<dbReference type="OrthoDB" id="8196020at2"/>
<dbReference type="AlphaFoldDB" id="A0A378JK24"/>
<accession>A0A378JK24</accession>
<dbReference type="Proteomes" id="UP000254794">
    <property type="component" value="Unassembled WGS sequence"/>
</dbReference>
<keyword evidence="1" id="KW-0812">Transmembrane</keyword>
<sequence length="335" mass="38293">MRILNNLLFHLLTLVKLVIWIFIFLTLFGLAKPYITNINKYNYLTPIVNFEKTINNNVKKYVPTTISGKDMSRPITIIFFIILSILTTQAKIALKEQVRRSKMKKELGLLKGKAGTEKQRQSINKLEEQLEHNPTGKNRQQLLKEFVLLKKELEKTGRNLSFLAVDVVDSTGMKQGEDPVIVESDFNEYRNFVCNKFKDAGYIKASWTPDGVMACFNTTEQAINAARQIISGLDNFNKHTKMMKADFKVRCGVNTGFVYYDLSTPLEEFSDRVIDIAGHMQKHAKPNTIYVAQEIIKPIKTYEDFESSQVTVDGFEVSEWNPKTTNSTNSNQLPS</sequence>
<name>A0A378JK24_9GAMM</name>